<dbReference type="Gene3D" id="3.40.50.2300">
    <property type="match status" value="2"/>
</dbReference>
<dbReference type="SUPFAM" id="SSF53822">
    <property type="entry name" value="Periplasmic binding protein-like I"/>
    <property type="match status" value="1"/>
</dbReference>
<accession>A0ABU0ZYH3</accession>
<evidence type="ECO:0000259" key="5">
    <source>
        <dbReference type="Pfam" id="PF13407"/>
    </source>
</evidence>
<protein>
    <submittedName>
        <fullName evidence="6">Sugar ABC transporter substrate-binding protein</fullName>
    </submittedName>
</protein>
<dbReference type="InterPro" id="IPR028082">
    <property type="entry name" value="Peripla_BP_I"/>
</dbReference>
<dbReference type="InterPro" id="IPR025997">
    <property type="entry name" value="SBP_2_dom"/>
</dbReference>
<evidence type="ECO:0000313" key="7">
    <source>
        <dbReference type="Proteomes" id="UP001230908"/>
    </source>
</evidence>
<comment type="similarity">
    <text evidence="2">Belongs to the bacterial solute-binding protein 2 family.</text>
</comment>
<sequence>MDVWPAQRWRLGAGLTAAAAAAALVAGCSTADTAGDTSSSGSGSSSAEVSYARGQIEKYLKQPPFQAQGPAIDAKAAAGKSVFFVPNTSTIPFTLAVQKAFEQIAGSVGVNLTVWPSTGQTSQWVQGIEQAIAQKADVIVLAAPPQLLAPQLAQAAAAGIPVVVPHQYDPTMPIPANVAAVAYAPFTDAARLMADWAILQRDAAAHALVITTNESPPSKPMAEAIADEFAKHCPKCTATEINVPAADWASKMQSEVQAALLKDPGIDYVIPLFDSSSQYVASAITAAGKKGSVGIATFNNTPFVLEMLQNKNVVEMEVGESIAWIGYVTMDQALRILVGQPPLTNASSPLRVFTGDNIGELGTPPQNEAGYTGYVDGYRKLWGLAS</sequence>
<gene>
    <name evidence="6" type="ORF">RB614_42725</name>
</gene>
<feature type="chain" id="PRO_5046748536" evidence="4">
    <location>
        <begin position="35"/>
        <end position="386"/>
    </location>
</feature>
<keyword evidence="7" id="KW-1185">Reference proteome</keyword>
<evidence type="ECO:0000256" key="4">
    <source>
        <dbReference type="SAM" id="SignalP"/>
    </source>
</evidence>
<comment type="subcellular location">
    <subcellularLocation>
        <location evidence="1">Cell envelope</location>
    </subcellularLocation>
</comment>
<evidence type="ECO:0000313" key="6">
    <source>
        <dbReference type="EMBL" id="MDQ7911225.1"/>
    </source>
</evidence>
<evidence type="ECO:0000256" key="2">
    <source>
        <dbReference type="ARBA" id="ARBA00007639"/>
    </source>
</evidence>
<evidence type="ECO:0000256" key="3">
    <source>
        <dbReference type="ARBA" id="ARBA00022729"/>
    </source>
</evidence>
<keyword evidence="3 4" id="KW-0732">Signal</keyword>
<reference evidence="6 7" key="1">
    <citation type="submission" date="2023-08" db="EMBL/GenBank/DDBJ databases">
        <title>Phytohabitans sansha sp. nov., isolated from marine sediment.</title>
        <authorList>
            <person name="Zhao Y."/>
            <person name="Yi K."/>
        </authorList>
    </citation>
    <scope>NUCLEOTIDE SEQUENCE [LARGE SCALE GENOMIC DNA]</scope>
    <source>
        <strain evidence="6 7">ZYX-F-186</strain>
    </source>
</reference>
<dbReference type="RefSeq" id="WP_308718445.1">
    <property type="nucleotide sequence ID" value="NZ_JAVHUY010000075.1"/>
</dbReference>
<dbReference type="PANTHER" id="PTHR46847:SF1">
    <property type="entry name" value="D-ALLOSE-BINDING PERIPLASMIC PROTEIN-RELATED"/>
    <property type="match status" value="1"/>
</dbReference>
<feature type="domain" description="Periplasmic binding protein" evidence="5">
    <location>
        <begin position="83"/>
        <end position="340"/>
    </location>
</feature>
<dbReference type="Proteomes" id="UP001230908">
    <property type="component" value="Unassembled WGS sequence"/>
</dbReference>
<feature type="signal peptide" evidence="4">
    <location>
        <begin position="1"/>
        <end position="34"/>
    </location>
</feature>
<name>A0ABU0ZYH3_9ACTN</name>
<dbReference type="PANTHER" id="PTHR46847">
    <property type="entry name" value="D-ALLOSE-BINDING PERIPLASMIC PROTEIN-RELATED"/>
    <property type="match status" value="1"/>
</dbReference>
<proteinExistence type="inferred from homology"/>
<organism evidence="6 7">
    <name type="scientific">Phytohabitans maris</name>
    <dbReference type="NCBI Taxonomy" id="3071409"/>
    <lineage>
        <taxon>Bacteria</taxon>
        <taxon>Bacillati</taxon>
        <taxon>Actinomycetota</taxon>
        <taxon>Actinomycetes</taxon>
        <taxon>Micromonosporales</taxon>
        <taxon>Micromonosporaceae</taxon>
    </lineage>
</organism>
<dbReference type="EMBL" id="JAVHUY010000075">
    <property type="protein sequence ID" value="MDQ7911225.1"/>
    <property type="molecule type" value="Genomic_DNA"/>
</dbReference>
<dbReference type="Pfam" id="PF13407">
    <property type="entry name" value="Peripla_BP_4"/>
    <property type="match status" value="1"/>
</dbReference>
<comment type="caution">
    <text evidence="6">The sequence shown here is derived from an EMBL/GenBank/DDBJ whole genome shotgun (WGS) entry which is preliminary data.</text>
</comment>
<evidence type="ECO:0000256" key="1">
    <source>
        <dbReference type="ARBA" id="ARBA00004196"/>
    </source>
</evidence>